<accession>E0YIX7</accession>
<name>E0YIX7_9CAUD</name>
<evidence type="ECO:0000313" key="1">
    <source>
        <dbReference type="EMBL" id="ADM73648.1"/>
    </source>
</evidence>
<dbReference type="KEGG" id="vg:10358826"/>
<protein>
    <submittedName>
        <fullName evidence="1">Uncharacterized protein</fullName>
    </submittedName>
</protein>
<keyword evidence="2" id="KW-1185">Reference proteome</keyword>
<dbReference type="EMBL" id="HM029250">
    <property type="protein sequence ID" value="ADM73648.1"/>
    <property type="molecule type" value="Genomic_DNA"/>
</dbReference>
<sequence>MRKMSDSHIKTTHQNTTLYSILAGNLGGNRYRDGKSENDREGVVCLSARVFKKLSFYTGWVARRHASFIS</sequence>
<dbReference type="RefSeq" id="YP_004306250.1">
    <property type="nucleotide sequence ID" value="NC_015263.1"/>
</dbReference>
<proteinExistence type="predicted"/>
<organism evidence="1 2">
    <name type="scientific">Lactococcus phage 949</name>
    <dbReference type="NCBI Taxonomy" id="881953"/>
    <lineage>
        <taxon>Viruses</taxon>
        <taxon>Duplodnaviria</taxon>
        <taxon>Heunggongvirae</taxon>
        <taxon>Uroviricota</taxon>
        <taxon>Caudoviricetes</taxon>
        <taxon>Audreyjarvisvirus</taxon>
        <taxon>Audreyjarvisvirus av949</taxon>
    </lineage>
</organism>
<reference evidence="1 2" key="1">
    <citation type="journal article" date="2010" name="Appl. Environ. Microbiol.">
        <title>Characterization of Lactococcus lactis phage 949 and comparison with other lactococcal phages.</title>
        <authorList>
            <person name="Samson J.E."/>
            <person name="Moineau S."/>
        </authorList>
    </citation>
    <scope>NUCLEOTIDE SEQUENCE [LARGE SCALE GENOMIC DNA]</scope>
</reference>
<evidence type="ECO:0000313" key="2">
    <source>
        <dbReference type="Proteomes" id="UP000002234"/>
    </source>
</evidence>
<dbReference type="GeneID" id="10358826"/>
<dbReference type="Proteomes" id="UP000002234">
    <property type="component" value="Segment"/>
</dbReference>